<dbReference type="Gene3D" id="3.30.360.10">
    <property type="entry name" value="Dihydrodipicolinate Reductase, domain 2"/>
    <property type="match status" value="1"/>
</dbReference>
<name>X0UN86_9ZZZZ</name>
<comment type="caution">
    <text evidence="1">The sequence shown here is derived from an EMBL/GenBank/DDBJ whole genome shotgun (WGS) entry which is preliminary data.</text>
</comment>
<dbReference type="PANTHER" id="PTHR43796:SF2">
    <property type="entry name" value="CARBOXYNORSPERMIDINE SYNTHASE"/>
    <property type="match status" value="1"/>
</dbReference>
<dbReference type="AlphaFoldDB" id="X0UN86"/>
<dbReference type="Gene3D" id="3.40.50.720">
    <property type="entry name" value="NAD(P)-binding Rossmann-like Domain"/>
    <property type="match status" value="1"/>
</dbReference>
<protein>
    <submittedName>
        <fullName evidence="1">Uncharacterized protein</fullName>
    </submittedName>
</protein>
<feature type="non-terminal residue" evidence="1">
    <location>
        <position position="1"/>
    </location>
</feature>
<sequence>SIADDYEAAREALALDEAAKKAGVAVLTGLGNCPGLTNLMAKKGALAMSQARRIHIAWFGGADDAGGYANYRHAVHIFCGKVPSFRGGREVLVRSGSGREMVQFPSPCGRLPVYHTGHAEPVTIPRSIEGLETVTLKGGIWPAWLARAGIMLERVGLVRGERSQRFWAATFHRLLPRLPAGKCTVSGFRVDVYGEQDGGQAHRRYTCVGRMKNITSIPAALGAVMLAQGEITERGAFAPEAAIDPGSFLAKLEPLGVKVEEHEG</sequence>
<proteinExistence type="predicted"/>
<dbReference type="PANTHER" id="PTHR43796">
    <property type="entry name" value="CARBOXYNORSPERMIDINE SYNTHASE"/>
    <property type="match status" value="1"/>
</dbReference>
<reference evidence="1" key="1">
    <citation type="journal article" date="2014" name="Front. Microbiol.">
        <title>High frequency of phylogenetically diverse reductive dehalogenase-homologous genes in deep subseafloor sedimentary metagenomes.</title>
        <authorList>
            <person name="Kawai M."/>
            <person name="Futagami T."/>
            <person name="Toyoda A."/>
            <person name="Takaki Y."/>
            <person name="Nishi S."/>
            <person name="Hori S."/>
            <person name="Arai W."/>
            <person name="Tsubouchi T."/>
            <person name="Morono Y."/>
            <person name="Uchiyama I."/>
            <person name="Ito T."/>
            <person name="Fujiyama A."/>
            <person name="Inagaki F."/>
            <person name="Takami H."/>
        </authorList>
    </citation>
    <scope>NUCLEOTIDE SEQUENCE</scope>
    <source>
        <strain evidence="1">Expedition CK06-06</strain>
    </source>
</reference>
<accession>X0UN86</accession>
<dbReference type="EMBL" id="BARS01025227">
    <property type="protein sequence ID" value="GAG01788.1"/>
    <property type="molecule type" value="Genomic_DNA"/>
</dbReference>
<gene>
    <name evidence="1" type="ORF">S01H1_39901</name>
</gene>
<organism evidence="1">
    <name type="scientific">marine sediment metagenome</name>
    <dbReference type="NCBI Taxonomy" id="412755"/>
    <lineage>
        <taxon>unclassified sequences</taxon>
        <taxon>metagenomes</taxon>
        <taxon>ecological metagenomes</taxon>
    </lineage>
</organism>
<evidence type="ECO:0000313" key="1">
    <source>
        <dbReference type="EMBL" id="GAG01788.1"/>
    </source>
</evidence>